<gene>
    <name evidence="2" type="ORF">RchiOBHm_Chr3g0459871</name>
</gene>
<organism evidence="2 3">
    <name type="scientific">Rosa chinensis</name>
    <name type="common">China rose</name>
    <dbReference type="NCBI Taxonomy" id="74649"/>
    <lineage>
        <taxon>Eukaryota</taxon>
        <taxon>Viridiplantae</taxon>
        <taxon>Streptophyta</taxon>
        <taxon>Embryophyta</taxon>
        <taxon>Tracheophyta</taxon>
        <taxon>Spermatophyta</taxon>
        <taxon>Magnoliopsida</taxon>
        <taxon>eudicotyledons</taxon>
        <taxon>Gunneridae</taxon>
        <taxon>Pentapetalae</taxon>
        <taxon>rosids</taxon>
        <taxon>fabids</taxon>
        <taxon>Rosales</taxon>
        <taxon>Rosaceae</taxon>
        <taxon>Rosoideae</taxon>
        <taxon>Rosoideae incertae sedis</taxon>
        <taxon>Rosa</taxon>
    </lineage>
</organism>
<evidence type="ECO:0000313" key="2">
    <source>
        <dbReference type="EMBL" id="PRQ42642.1"/>
    </source>
</evidence>
<keyword evidence="3" id="KW-1185">Reference proteome</keyword>
<dbReference type="GO" id="GO:0005506">
    <property type="term" value="F:iron ion binding"/>
    <property type="evidence" value="ECO:0007669"/>
    <property type="project" value="InterPro"/>
</dbReference>
<sequence length="101" mass="11782">MEKIRSTADITQKASKGGHVQHDWAPSVHPFLHKWADEYGPVYMYSTGSQQHLVVSYPQLIRELRSHNSMDLGRPTYMNKNLPLNFSLTRLRYVYDSIYVL</sequence>
<evidence type="ECO:0000313" key="3">
    <source>
        <dbReference type="Proteomes" id="UP000238479"/>
    </source>
</evidence>
<protein>
    <submittedName>
        <fullName evidence="2">Putative cytochrome P450</fullName>
    </submittedName>
</protein>
<name>A0A2P6R8A7_ROSCH</name>
<dbReference type="Gene3D" id="1.10.630.10">
    <property type="entry name" value="Cytochrome P450"/>
    <property type="match status" value="1"/>
</dbReference>
<dbReference type="GO" id="GO:0016705">
    <property type="term" value="F:oxidoreductase activity, acting on paired donors, with incorporation or reduction of molecular oxygen"/>
    <property type="evidence" value="ECO:0007669"/>
    <property type="project" value="InterPro"/>
</dbReference>
<dbReference type="GO" id="GO:0020037">
    <property type="term" value="F:heme binding"/>
    <property type="evidence" value="ECO:0007669"/>
    <property type="project" value="InterPro"/>
</dbReference>
<comment type="caution">
    <text evidence="2">The sequence shown here is derived from an EMBL/GenBank/DDBJ whole genome shotgun (WGS) entry which is preliminary data.</text>
</comment>
<dbReference type="InterPro" id="IPR036396">
    <property type="entry name" value="Cyt_P450_sf"/>
</dbReference>
<dbReference type="Gramene" id="PRQ42642">
    <property type="protein sequence ID" value="PRQ42642"/>
    <property type="gene ID" value="RchiOBHm_Chr3g0459871"/>
</dbReference>
<dbReference type="SUPFAM" id="SSF48264">
    <property type="entry name" value="Cytochrome P450"/>
    <property type="match status" value="1"/>
</dbReference>
<proteinExistence type="predicted"/>
<accession>A0A2P6R8A7</accession>
<dbReference type="Proteomes" id="UP000238479">
    <property type="component" value="Chromosome 3"/>
</dbReference>
<dbReference type="EMBL" id="PDCK01000041">
    <property type="protein sequence ID" value="PRQ42642.1"/>
    <property type="molecule type" value="Genomic_DNA"/>
</dbReference>
<dbReference type="STRING" id="74649.A0A2P6R8A7"/>
<feature type="region of interest" description="Disordered" evidence="1">
    <location>
        <begin position="1"/>
        <end position="23"/>
    </location>
</feature>
<evidence type="ECO:0000256" key="1">
    <source>
        <dbReference type="SAM" id="MobiDB-lite"/>
    </source>
</evidence>
<dbReference type="AlphaFoldDB" id="A0A2P6R8A7"/>
<dbReference type="GO" id="GO:0004497">
    <property type="term" value="F:monooxygenase activity"/>
    <property type="evidence" value="ECO:0007669"/>
    <property type="project" value="InterPro"/>
</dbReference>
<reference evidence="2 3" key="1">
    <citation type="journal article" date="2018" name="Nat. Genet.">
        <title>The Rosa genome provides new insights in the design of modern roses.</title>
        <authorList>
            <person name="Bendahmane M."/>
        </authorList>
    </citation>
    <scope>NUCLEOTIDE SEQUENCE [LARGE SCALE GENOMIC DNA]</scope>
    <source>
        <strain evidence="3">cv. Old Blush</strain>
    </source>
</reference>